<dbReference type="CDD" id="cd05797">
    <property type="entry name" value="Ribosomal_L10"/>
    <property type="match status" value="1"/>
</dbReference>
<dbReference type="Proteomes" id="UP000178168">
    <property type="component" value="Unassembled WGS sequence"/>
</dbReference>
<evidence type="ECO:0000256" key="5">
    <source>
        <dbReference type="HAMAP-Rule" id="MF_00362"/>
    </source>
</evidence>
<dbReference type="HAMAP" id="MF_00362">
    <property type="entry name" value="Ribosomal_uL10"/>
    <property type="match status" value="1"/>
</dbReference>
<dbReference type="GO" id="GO:1990904">
    <property type="term" value="C:ribonucleoprotein complex"/>
    <property type="evidence" value="ECO:0007669"/>
    <property type="project" value="UniProtKB-KW"/>
</dbReference>
<evidence type="ECO:0000313" key="6">
    <source>
        <dbReference type="EMBL" id="OHA85137.1"/>
    </source>
</evidence>
<comment type="subunit">
    <text evidence="5">Part of the ribosomal stalk of the 50S ribosomal subunit. The N-terminus interacts with L11 and the large rRNA to form the base of the stalk. The C-terminus forms an elongated spine to which L12 dimers bind in a sequential fashion forming a multimeric L10(L12)X complex.</text>
</comment>
<comment type="similarity">
    <text evidence="1 5">Belongs to the universal ribosomal protein uL10 family.</text>
</comment>
<keyword evidence="5" id="KW-0699">rRNA-binding</keyword>
<dbReference type="Gene3D" id="6.10.250.290">
    <property type="match status" value="1"/>
</dbReference>
<dbReference type="GO" id="GO:0070180">
    <property type="term" value="F:large ribosomal subunit rRNA binding"/>
    <property type="evidence" value="ECO:0007669"/>
    <property type="project" value="UniProtKB-UniRule"/>
</dbReference>
<dbReference type="InterPro" id="IPR047865">
    <property type="entry name" value="Ribosomal_uL10_bac_type"/>
</dbReference>
<evidence type="ECO:0000256" key="1">
    <source>
        <dbReference type="ARBA" id="ARBA00008889"/>
    </source>
</evidence>
<reference evidence="6 7" key="1">
    <citation type="journal article" date="2016" name="Nat. Commun.">
        <title>Thousands of microbial genomes shed light on interconnected biogeochemical processes in an aquifer system.</title>
        <authorList>
            <person name="Anantharaman K."/>
            <person name="Brown C.T."/>
            <person name="Hug L.A."/>
            <person name="Sharon I."/>
            <person name="Castelle C.J."/>
            <person name="Probst A.J."/>
            <person name="Thomas B.C."/>
            <person name="Singh A."/>
            <person name="Wilkins M.J."/>
            <person name="Karaoz U."/>
            <person name="Brodie E.L."/>
            <person name="Williams K.H."/>
            <person name="Hubbard S.S."/>
            <person name="Banfield J.F."/>
        </authorList>
    </citation>
    <scope>NUCLEOTIDE SEQUENCE [LARGE SCALE GENOMIC DNA]</scope>
</reference>
<dbReference type="PANTHER" id="PTHR11560">
    <property type="entry name" value="39S RIBOSOMAL PROTEIN L10, MITOCHONDRIAL"/>
    <property type="match status" value="1"/>
</dbReference>
<accession>A0A1G2SJ81</accession>
<comment type="caution">
    <text evidence="6">The sequence shown here is derived from an EMBL/GenBank/DDBJ whole genome shotgun (WGS) entry which is preliminary data.</text>
</comment>
<keyword evidence="2 5" id="KW-0689">Ribosomal protein</keyword>
<proteinExistence type="inferred from homology"/>
<organism evidence="6 7">
    <name type="scientific">Candidatus Yonathbacteria bacterium RIFOXYD1_FULL_52_36</name>
    <dbReference type="NCBI Taxonomy" id="1802730"/>
    <lineage>
        <taxon>Bacteria</taxon>
        <taxon>Candidatus Yonathiibacteriota</taxon>
    </lineage>
</organism>
<dbReference type="Pfam" id="PF00466">
    <property type="entry name" value="Ribosomal_L10"/>
    <property type="match status" value="1"/>
</dbReference>
<comment type="function">
    <text evidence="5">Forms part of the ribosomal stalk, playing a central role in the interaction of the ribosome with GTP-bound translation factors.</text>
</comment>
<evidence type="ECO:0000256" key="2">
    <source>
        <dbReference type="ARBA" id="ARBA00022980"/>
    </source>
</evidence>
<dbReference type="STRING" id="1802730.A2591_04145"/>
<dbReference type="InterPro" id="IPR043141">
    <property type="entry name" value="Ribosomal_uL10-like_sf"/>
</dbReference>
<gene>
    <name evidence="5" type="primary">rplJ</name>
    <name evidence="6" type="ORF">A2591_04145</name>
</gene>
<keyword evidence="5" id="KW-0694">RNA-binding</keyword>
<dbReference type="NCBIfam" id="NF000955">
    <property type="entry name" value="PRK00099.1-1"/>
    <property type="match status" value="1"/>
</dbReference>
<evidence type="ECO:0000256" key="3">
    <source>
        <dbReference type="ARBA" id="ARBA00023274"/>
    </source>
</evidence>
<keyword evidence="3 5" id="KW-0687">Ribonucleoprotein</keyword>
<dbReference type="SUPFAM" id="SSF160369">
    <property type="entry name" value="Ribosomal protein L10-like"/>
    <property type="match status" value="1"/>
</dbReference>
<dbReference type="EMBL" id="MHUZ01000030">
    <property type="protein sequence ID" value="OHA85137.1"/>
    <property type="molecule type" value="Genomic_DNA"/>
</dbReference>
<dbReference type="InterPro" id="IPR001790">
    <property type="entry name" value="Ribosomal_uL10"/>
</dbReference>
<sequence length="164" mass="17886">MALTKAQKGKVIERVDEAVKGAQSMVFVNFHGLTVAETTMLRRKLRAEGTGYMVAKKTLAKRALDAAKIGGEMPDLRGEVAIAYGPDLLAPARGVYEFQKEHKDHVEILGGVFEGAYMDQVAMTAIATIPPREVLYAQFVNVINSPIQRLAVALDQISQKKSAE</sequence>
<dbReference type="InterPro" id="IPR022973">
    <property type="entry name" value="Ribosomal_uL10_bac"/>
</dbReference>
<dbReference type="Gene3D" id="3.30.70.1730">
    <property type="match status" value="1"/>
</dbReference>
<dbReference type="GO" id="GO:0006412">
    <property type="term" value="P:translation"/>
    <property type="evidence" value="ECO:0007669"/>
    <property type="project" value="UniProtKB-UniRule"/>
</dbReference>
<dbReference type="AlphaFoldDB" id="A0A1G2SJ81"/>
<evidence type="ECO:0000256" key="4">
    <source>
        <dbReference type="ARBA" id="ARBA00035202"/>
    </source>
</evidence>
<evidence type="ECO:0000313" key="7">
    <source>
        <dbReference type="Proteomes" id="UP000178168"/>
    </source>
</evidence>
<protein>
    <recommendedName>
        <fullName evidence="4 5">Large ribosomal subunit protein uL10</fullName>
    </recommendedName>
</protein>
<name>A0A1G2SJ81_9BACT</name>
<dbReference type="GO" id="GO:0005840">
    <property type="term" value="C:ribosome"/>
    <property type="evidence" value="ECO:0007669"/>
    <property type="project" value="UniProtKB-KW"/>
</dbReference>